<dbReference type="GO" id="GO:0016740">
    <property type="term" value="F:transferase activity"/>
    <property type="evidence" value="ECO:0007669"/>
    <property type="project" value="UniProtKB-KW"/>
</dbReference>
<dbReference type="PRINTS" id="PR00107">
    <property type="entry name" value="PHOSPHOCPHPR"/>
</dbReference>
<evidence type="ECO:0000313" key="3">
    <source>
        <dbReference type="Proteomes" id="UP000192660"/>
    </source>
</evidence>
<evidence type="ECO:0000313" key="2">
    <source>
        <dbReference type="EMBL" id="SMC04082.1"/>
    </source>
</evidence>
<dbReference type="Pfam" id="PF00381">
    <property type="entry name" value="PTS-HPr"/>
    <property type="match status" value="1"/>
</dbReference>
<dbReference type="PROSITE" id="PS00589">
    <property type="entry name" value="PTS_HPR_SER"/>
    <property type="match status" value="1"/>
</dbReference>
<reference evidence="3" key="1">
    <citation type="submission" date="2017-04" db="EMBL/GenBank/DDBJ databases">
        <authorList>
            <person name="Varghese N."/>
            <person name="Submissions S."/>
        </authorList>
    </citation>
    <scope>NUCLEOTIDE SEQUENCE [LARGE SCALE GENOMIC DNA]</scope>
    <source>
        <strain evidence="3">DSM 9293</strain>
    </source>
</reference>
<dbReference type="STRING" id="28034.BFX07_13755"/>
<dbReference type="NCBIfam" id="TIGR01003">
    <property type="entry name" value="PTS_HPr_family"/>
    <property type="match status" value="1"/>
</dbReference>
<dbReference type="InterPro" id="IPR002114">
    <property type="entry name" value="PTS_HPr_Ser_P_site"/>
</dbReference>
<dbReference type="SUPFAM" id="SSF55594">
    <property type="entry name" value="HPr-like"/>
    <property type="match status" value="1"/>
</dbReference>
<name>A0A1W1WD19_SULTA</name>
<dbReference type="OrthoDB" id="9798965at2"/>
<gene>
    <name evidence="2" type="ORF">SAMN00768000_1451</name>
</gene>
<dbReference type="EMBL" id="FWWY01000001">
    <property type="protein sequence ID" value="SMC04082.1"/>
    <property type="molecule type" value="Genomic_DNA"/>
</dbReference>
<proteinExistence type="predicted"/>
<dbReference type="Gene3D" id="3.30.1340.10">
    <property type="entry name" value="HPr-like"/>
    <property type="match status" value="1"/>
</dbReference>
<accession>A0A1W1WD19</accession>
<dbReference type="InterPro" id="IPR000032">
    <property type="entry name" value="HPr-like"/>
</dbReference>
<keyword evidence="3" id="KW-1185">Reference proteome</keyword>
<sequence>MALKFLSPFYTQYRTLLARVAAQLVKTFASFPFMVHVSCHGKTANGKSILQVLSLGAQYHDIVTIDYETDDGTQVMDCEQSLSEILEATSKS</sequence>
<feature type="domain" description="HPr" evidence="1">
    <location>
        <begin position="1"/>
        <end position="92"/>
    </location>
</feature>
<dbReference type="AlphaFoldDB" id="A0A1W1WD19"/>
<organism evidence="2 3">
    <name type="scientific">Sulfobacillus thermosulfidooxidans (strain DSM 9293 / VKM B-1269 / AT-1)</name>
    <dbReference type="NCBI Taxonomy" id="929705"/>
    <lineage>
        <taxon>Bacteria</taxon>
        <taxon>Bacillati</taxon>
        <taxon>Bacillota</taxon>
        <taxon>Clostridia</taxon>
        <taxon>Eubacteriales</taxon>
        <taxon>Clostridiales Family XVII. Incertae Sedis</taxon>
        <taxon>Sulfobacillus</taxon>
    </lineage>
</organism>
<protein>
    <submittedName>
        <fullName evidence="2">Phosphotransferase system HPr (HPr) family</fullName>
    </submittedName>
</protein>
<keyword evidence="2" id="KW-0808">Transferase</keyword>
<dbReference type="InterPro" id="IPR035895">
    <property type="entry name" value="HPr-like_sf"/>
</dbReference>
<dbReference type="RefSeq" id="WP_084661173.1">
    <property type="nucleotide sequence ID" value="NZ_FWWY01000001.1"/>
</dbReference>
<dbReference type="PROSITE" id="PS51350">
    <property type="entry name" value="PTS_HPR_DOM"/>
    <property type="match status" value="1"/>
</dbReference>
<evidence type="ECO:0000259" key="1">
    <source>
        <dbReference type="PROSITE" id="PS51350"/>
    </source>
</evidence>
<dbReference type="Proteomes" id="UP000192660">
    <property type="component" value="Unassembled WGS sequence"/>
</dbReference>